<evidence type="ECO:0000313" key="2">
    <source>
        <dbReference type="EnsemblMetazoa" id="HelroP171780"/>
    </source>
</evidence>
<sequence>MYDVMCAMETVFTSKILKIFQKKLSSGYPVPDYYSLALEIFRDRTTNVTMRNCSRDLKVKGHCPTDVQTNQMFVVRAVNGACLKMRKKYSSVGALVPSMHLNFQTAHRVNGVWPMWDVHDEWFCLNLSFSTPPAVDEK</sequence>
<dbReference type="Proteomes" id="UP000015101">
    <property type="component" value="Unassembled WGS sequence"/>
</dbReference>
<accession>T1F4N8</accession>
<dbReference type="GeneID" id="20203787"/>
<evidence type="ECO:0000313" key="1">
    <source>
        <dbReference type="EMBL" id="ESO05389.1"/>
    </source>
</evidence>
<dbReference type="InParanoid" id="T1F4N8"/>
<protein>
    <submittedName>
        <fullName evidence="1 2">Uncharacterized protein</fullName>
    </submittedName>
</protein>
<keyword evidence="3" id="KW-1185">Reference proteome</keyword>
<name>T1F4N8_HELRO</name>
<gene>
    <name evidence="2" type="primary">20203787</name>
    <name evidence="1" type="ORF">HELRODRAFT_171780</name>
</gene>
<dbReference type="KEGG" id="hro:HELRODRAFT_171780"/>
<dbReference type="EnsemblMetazoa" id="HelroT171780">
    <property type="protein sequence ID" value="HelroP171780"/>
    <property type="gene ID" value="HelroG171780"/>
</dbReference>
<dbReference type="EMBL" id="KB096365">
    <property type="protein sequence ID" value="ESO05389.1"/>
    <property type="molecule type" value="Genomic_DNA"/>
</dbReference>
<dbReference type="AlphaFoldDB" id="T1F4N8"/>
<reference evidence="2" key="3">
    <citation type="submission" date="2015-06" db="UniProtKB">
        <authorList>
            <consortium name="EnsemblMetazoa"/>
        </authorList>
    </citation>
    <scope>IDENTIFICATION</scope>
</reference>
<dbReference type="EMBL" id="AMQM01003933">
    <property type="status" value="NOT_ANNOTATED_CDS"/>
    <property type="molecule type" value="Genomic_DNA"/>
</dbReference>
<reference evidence="1 3" key="2">
    <citation type="journal article" date="2013" name="Nature">
        <title>Insights into bilaterian evolution from three spiralian genomes.</title>
        <authorList>
            <person name="Simakov O."/>
            <person name="Marletaz F."/>
            <person name="Cho S.J."/>
            <person name="Edsinger-Gonzales E."/>
            <person name="Havlak P."/>
            <person name="Hellsten U."/>
            <person name="Kuo D.H."/>
            <person name="Larsson T."/>
            <person name="Lv J."/>
            <person name="Arendt D."/>
            <person name="Savage R."/>
            <person name="Osoegawa K."/>
            <person name="de Jong P."/>
            <person name="Grimwood J."/>
            <person name="Chapman J.A."/>
            <person name="Shapiro H."/>
            <person name="Aerts A."/>
            <person name="Otillar R.P."/>
            <person name="Terry A.Y."/>
            <person name="Boore J.L."/>
            <person name="Grigoriev I.V."/>
            <person name="Lindberg D.R."/>
            <person name="Seaver E.C."/>
            <person name="Weisblat D.A."/>
            <person name="Putnam N.H."/>
            <person name="Rokhsar D.S."/>
        </authorList>
    </citation>
    <scope>NUCLEOTIDE SEQUENCE</scope>
</reference>
<organism evidence="2 3">
    <name type="scientific">Helobdella robusta</name>
    <name type="common">Californian leech</name>
    <dbReference type="NCBI Taxonomy" id="6412"/>
    <lineage>
        <taxon>Eukaryota</taxon>
        <taxon>Metazoa</taxon>
        <taxon>Spiralia</taxon>
        <taxon>Lophotrochozoa</taxon>
        <taxon>Annelida</taxon>
        <taxon>Clitellata</taxon>
        <taxon>Hirudinea</taxon>
        <taxon>Rhynchobdellida</taxon>
        <taxon>Glossiphoniidae</taxon>
        <taxon>Helobdella</taxon>
    </lineage>
</organism>
<dbReference type="HOGENOM" id="CLU_1857436_0_0_1"/>
<reference evidence="3" key="1">
    <citation type="submission" date="2012-12" db="EMBL/GenBank/DDBJ databases">
        <authorList>
            <person name="Hellsten U."/>
            <person name="Grimwood J."/>
            <person name="Chapman J.A."/>
            <person name="Shapiro H."/>
            <person name="Aerts A."/>
            <person name="Otillar R.P."/>
            <person name="Terry A.Y."/>
            <person name="Boore J.L."/>
            <person name="Simakov O."/>
            <person name="Marletaz F."/>
            <person name="Cho S.-J."/>
            <person name="Edsinger-Gonzales E."/>
            <person name="Havlak P."/>
            <person name="Kuo D.-H."/>
            <person name="Larsson T."/>
            <person name="Lv J."/>
            <person name="Arendt D."/>
            <person name="Savage R."/>
            <person name="Osoegawa K."/>
            <person name="de Jong P."/>
            <person name="Lindberg D.R."/>
            <person name="Seaver E.C."/>
            <person name="Weisblat D.A."/>
            <person name="Putnam N.H."/>
            <person name="Grigoriev I.V."/>
            <person name="Rokhsar D.S."/>
        </authorList>
    </citation>
    <scope>NUCLEOTIDE SEQUENCE</scope>
</reference>
<evidence type="ECO:0000313" key="3">
    <source>
        <dbReference type="Proteomes" id="UP000015101"/>
    </source>
</evidence>
<proteinExistence type="predicted"/>
<dbReference type="RefSeq" id="XP_009016704.1">
    <property type="nucleotide sequence ID" value="XM_009018456.1"/>
</dbReference>
<dbReference type="CTD" id="20203787"/>